<proteinExistence type="predicted"/>
<dbReference type="Proteomes" id="UP000655523">
    <property type="component" value="Unassembled WGS sequence"/>
</dbReference>
<keyword evidence="1" id="KW-0560">Oxidoreductase</keyword>
<dbReference type="AlphaFoldDB" id="A0A972SJV4"/>
<evidence type="ECO:0000313" key="1">
    <source>
        <dbReference type="EMBL" id="NPT53895.1"/>
    </source>
</evidence>
<dbReference type="SUPFAM" id="SSF51197">
    <property type="entry name" value="Clavaminate synthase-like"/>
    <property type="match status" value="1"/>
</dbReference>
<evidence type="ECO:0000313" key="2">
    <source>
        <dbReference type="Proteomes" id="UP000655523"/>
    </source>
</evidence>
<dbReference type="RefSeq" id="WP_172160888.1">
    <property type="nucleotide sequence ID" value="NZ_WOEZ01000027.1"/>
</dbReference>
<dbReference type="GO" id="GO:0016706">
    <property type="term" value="F:2-oxoglutarate-dependent dioxygenase activity"/>
    <property type="evidence" value="ECO:0007669"/>
    <property type="project" value="UniProtKB-ARBA"/>
</dbReference>
<dbReference type="GO" id="GO:0005506">
    <property type="term" value="F:iron ion binding"/>
    <property type="evidence" value="ECO:0007669"/>
    <property type="project" value="UniProtKB-ARBA"/>
</dbReference>
<dbReference type="Gene3D" id="2.60.120.620">
    <property type="entry name" value="q2cbj1_9rhob like domain"/>
    <property type="match status" value="1"/>
</dbReference>
<dbReference type="PANTHER" id="PTHR20883:SF49">
    <property type="entry name" value="PHYTANOYL-COA DIOXYGENASE"/>
    <property type="match status" value="1"/>
</dbReference>
<dbReference type="Pfam" id="PF05721">
    <property type="entry name" value="PhyH"/>
    <property type="match status" value="1"/>
</dbReference>
<gene>
    <name evidence="1" type="ORF">GNZ13_04560</name>
</gene>
<reference evidence="1 2" key="1">
    <citation type="submission" date="2019-11" db="EMBL/GenBank/DDBJ databases">
        <title>Metabolism of dissolved organic matter in forest soils.</title>
        <authorList>
            <person name="Cyle K.T."/>
            <person name="Wilhelm R.C."/>
            <person name="Martinez C.E."/>
        </authorList>
    </citation>
    <scope>NUCLEOTIDE SEQUENCE [LARGE SCALE GENOMIC DNA]</scope>
    <source>
        <strain evidence="1 2">5N</strain>
    </source>
</reference>
<keyword evidence="2" id="KW-1185">Reference proteome</keyword>
<comment type="caution">
    <text evidence="1">The sequence shown here is derived from an EMBL/GenBank/DDBJ whole genome shotgun (WGS) entry which is preliminary data.</text>
</comment>
<dbReference type="InterPro" id="IPR008775">
    <property type="entry name" value="Phytyl_CoA_dOase-like"/>
</dbReference>
<dbReference type="EMBL" id="WOEZ01000027">
    <property type="protein sequence ID" value="NPT53895.1"/>
    <property type="molecule type" value="Genomic_DNA"/>
</dbReference>
<protein>
    <submittedName>
        <fullName evidence="1">Phytanoyl-CoA dioxygenase</fullName>
    </submittedName>
</protein>
<dbReference type="PANTHER" id="PTHR20883">
    <property type="entry name" value="PHYTANOYL-COA DIOXYGENASE DOMAIN CONTAINING 1"/>
    <property type="match status" value="1"/>
</dbReference>
<sequence length="277" mass="30781">MTTSTSNFSITEDQVSAFARDGAICLRGIFADWVPTLAAGIERNMKEPGIYGSDIASGKPGKFFDDYCNWQRIPEFRDAVMNSPAAAVAAKVMGSKTAQFFHDHVLVKEAGTQKATPWHQDIPYYFLSGEQSVSFWIPVDPVKEATLRLVAGSHRWSKMIRPVHWVDDSSFYGGEDKYRDVPDPDNEEGTRVLEWEMEPGDAVLFNFRTAHGARGNTTTARRRVISLRWIGDDARYASRPGKTSPPFPGHGMADGDRLREDWFPVVWTGGTDAGAAS</sequence>
<accession>A0A972SJV4</accession>
<name>A0A972SJV4_9BURK</name>
<keyword evidence="1" id="KW-0223">Dioxygenase</keyword>
<organism evidence="1 2">
    <name type="scientific">Paraburkholderia elongata</name>
    <dbReference type="NCBI Taxonomy" id="2675747"/>
    <lineage>
        <taxon>Bacteria</taxon>
        <taxon>Pseudomonadati</taxon>
        <taxon>Pseudomonadota</taxon>
        <taxon>Betaproteobacteria</taxon>
        <taxon>Burkholderiales</taxon>
        <taxon>Burkholderiaceae</taxon>
        <taxon>Paraburkholderia</taxon>
    </lineage>
</organism>